<reference evidence="5 6" key="1">
    <citation type="submission" date="2014-05" db="EMBL/GenBank/DDBJ databases">
        <title>Complete genome sequence of Corynebacterium marinum DSM 44953.</title>
        <authorList>
            <person name="Schaffert L."/>
            <person name="Albersmeier A."/>
            <person name="Kalinowski J."/>
            <person name="Ruckert C."/>
        </authorList>
    </citation>
    <scope>NUCLEOTIDE SEQUENCE [LARGE SCALE GENOMIC DNA]</scope>
    <source>
        <strain evidence="5 6">DSM 44953</strain>
    </source>
</reference>
<evidence type="ECO:0000256" key="1">
    <source>
        <dbReference type="ARBA" id="ARBA00010830"/>
    </source>
</evidence>
<dbReference type="RefSeq" id="WP_244878197.1">
    <property type="nucleotide sequence ID" value="NZ_CP007790.1"/>
</dbReference>
<evidence type="ECO:0000259" key="4">
    <source>
        <dbReference type="PROSITE" id="PS51109"/>
    </source>
</evidence>
<dbReference type="Gene3D" id="2.20.230.10">
    <property type="entry name" value="Resuscitation-promoting factor rpfb"/>
    <property type="match status" value="1"/>
</dbReference>
<dbReference type="SUPFAM" id="SSF53955">
    <property type="entry name" value="Lysozyme-like"/>
    <property type="match status" value="1"/>
</dbReference>
<keyword evidence="3" id="KW-0378">Hydrolase</keyword>
<dbReference type="Pfam" id="PF06737">
    <property type="entry name" value="Transglycosylas"/>
    <property type="match status" value="1"/>
</dbReference>
<keyword evidence="2" id="KW-0732">Signal</keyword>
<dbReference type="GO" id="GO:0016787">
    <property type="term" value="F:hydrolase activity"/>
    <property type="evidence" value="ECO:0007669"/>
    <property type="project" value="UniProtKB-KW"/>
</dbReference>
<evidence type="ECO:0000313" key="6">
    <source>
        <dbReference type="Proteomes" id="UP000031928"/>
    </source>
</evidence>
<dbReference type="AlphaFoldDB" id="A0A0B6TQ33"/>
<dbReference type="Gene3D" id="1.10.530.10">
    <property type="match status" value="1"/>
</dbReference>
<dbReference type="EMBL" id="CP007790">
    <property type="protein sequence ID" value="AJK68329.1"/>
    <property type="molecule type" value="Genomic_DNA"/>
</dbReference>
<protein>
    <recommendedName>
        <fullName evidence="4">G5 domain-containing protein</fullName>
    </recommendedName>
</protein>
<evidence type="ECO:0000256" key="2">
    <source>
        <dbReference type="ARBA" id="ARBA00022729"/>
    </source>
</evidence>
<dbReference type="Proteomes" id="UP000031928">
    <property type="component" value="Chromosome"/>
</dbReference>
<accession>A0A0B6TQ33</accession>
<name>A0A0B6TQ33_9CORY</name>
<dbReference type="InterPro" id="IPR023346">
    <property type="entry name" value="Lysozyme-like_dom_sf"/>
</dbReference>
<dbReference type="HOGENOM" id="CLU_036884_1_0_11"/>
<evidence type="ECO:0000256" key="3">
    <source>
        <dbReference type="ARBA" id="ARBA00022801"/>
    </source>
</evidence>
<dbReference type="CDD" id="cd13925">
    <property type="entry name" value="RPF"/>
    <property type="match status" value="1"/>
</dbReference>
<dbReference type="Pfam" id="PF07501">
    <property type="entry name" value="G5"/>
    <property type="match status" value="1"/>
</dbReference>
<dbReference type="STRING" id="1224162.B840_03540"/>
<dbReference type="SMART" id="SM01208">
    <property type="entry name" value="G5"/>
    <property type="match status" value="1"/>
</dbReference>
<proteinExistence type="inferred from homology"/>
<organism evidence="5 6">
    <name type="scientific">Corynebacterium marinum DSM 44953</name>
    <dbReference type="NCBI Taxonomy" id="1224162"/>
    <lineage>
        <taxon>Bacteria</taxon>
        <taxon>Bacillati</taxon>
        <taxon>Actinomycetota</taxon>
        <taxon>Actinomycetes</taxon>
        <taxon>Mycobacteriales</taxon>
        <taxon>Corynebacteriaceae</taxon>
        <taxon>Corynebacterium</taxon>
    </lineage>
</organism>
<dbReference type="PROSITE" id="PS51109">
    <property type="entry name" value="G5"/>
    <property type="match status" value="1"/>
</dbReference>
<dbReference type="InterPro" id="IPR007137">
    <property type="entry name" value="DUF348"/>
</dbReference>
<dbReference type="Pfam" id="PF03990">
    <property type="entry name" value="DUF348"/>
    <property type="match status" value="3"/>
</dbReference>
<feature type="domain" description="G5" evidence="4">
    <location>
        <begin position="213"/>
        <end position="293"/>
    </location>
</feature>
<dbReference type="KEGG" id="cmq:B840_03540"/>
<dbReference type="InterPro" id="IPR010618">
    <property type="entry name" value="RPF"/>
</dbReference>
<gene>
    <name evidence="5" type="ORF">B840_03540</name>
</gene>
<dbReference type="InterPro" id="IPR011098">
    <property type="entry name" value="G5_dom"/>
</dbReference>
<comment type="similarity">
    <text evidence="1">Belongs to the transglycosylase family. Rpf subfamily.</text>
</comment>
<evidence type="ECO:0000313" key="5">
    <source>
        <dbReference type="EMBL" id="AJK68329.1"/>
    </source>
</evidence>
<sequence length="399" mass="41095">MYIPMGLNNTSRITRINSGTSTTKRLAAGGVMGALLVGGVTVAGAQKDVTLDINGETTELTTMSRDVAGALEAAGVEVANEDLVYPAPSETLTKGSNITVRTAKPVAVVIDGRTTDITSTALTVEDLLGELDGVTPAARIEEDGGTRLTDGMRVDITTPKIVAVNDGGKVVYTEIAAATVRELLDARGIELGEHDKVTPEIDAPLDRGAKIEIERISIDEETATESFTAQTEYVDDPEALRGTEKVLVEGAPGTREVTTRITTVNGVESAREKINEVEVAPATAAKIARGTKTAPAPAASASAAAAAAPAASAPAVGGGSVWDTLAQCESGGNWAINTGNGYQGGLQFSPSTWAAYGGTQFAPTANLASREQQIAIAEKTQASQGWGAWPACTAKMGLR</sequence>
<keyword evidence="6" id="KW-1185">Reference proteome</keyword>
<dbReference type="SMR" id="A0A0B6TQ33"/>